<dbReference type="RefSeq" id="WP_045779389.1">
    <property type="nucleotide sequence ID" value="NZ_LAJX01000117.1"/>
</dbReference>
<proteinExistence type="predicted"/>
<dbReference type="Proteomes" id="UP000033684">
    <property type="component" value="Unassembled WGS sequence"/>
</dbReference>
<organism evidence="2 3">
    <name type="scientific">Methylocucumis oryzae</name>
    <dbReference type="NCBI Taxonomy" id="1632867"/>
    <lineage>
        <taxon>Bacteria</taxon>
        <taxon>Pseudomonadati</taxon>
        <taxon>Pseudomonadota</taxon>
        <taxon>Gammaproteobacteria</taxon>
        <taxon>Methylococcales</taxon>
        <taxon>Methylococcaceae</taxon>
        <taxon>Methylocucumis</taxon>
    </lineage>
</organism>
<evidence type="ECO:0000313" key="2">
    <source>
        <dbReference type="EMBL" id="KJV06334.1"/>
    </source>
</evidence>
<name>A0A0F3IL93_9GAMM</name>
<sequence>MSNQKINVSGLVFILLLLPVAMGHAASKKGSLGTSSSATDYYRVTCSTNANGATSSLNVKIIDLAPVASPMLSVQVIKGIKAKNTTDAKDGDTKSSPAAIVQGGDGVYEVRVNKTESGAELYALSYSCINSAGKATGVSIATVQNQ</sequence>
<reference evidence="2 3" key="2">
    <citation type="journal article" date="2016" name="Microb. Ecol.">
        <title>Genome Characteristics of a Novel Type I Methanotroph (Sn10-6) Isolated from a Flooded Indian Rice Field.</title>
        <authorList>
            <person name="Rahalkar M.C."/>
            <person name="Pandit P.S."/>
            <person name="Dhakephalkar P.K."/>
            <person name="Pore S."/>
            <person name="Arora P."/>
            <person name="Kapse N."/>
        </authorList>
    </citation>
    <scope>NUCLEOTIDE SEQUENCE [LARGE SCALE GENOMIC DNA]</scope>
    <source>
        <strain evidence="2 3">Sn10-6</strain>
    </source>
</reference>
<accession>A0A0F3IL93</accession>
<reference evidence="3" key="1">
    <citation type="submission" date="2015-03" db="EMBL/GenBank/DDBJ databases">
        <title>Draft genome sequence of a novel methanotroph (Sn10-6) isolated from flooded ricefield rhizosphere in India.</title>
        <authorList>
            <person name="Pandit P.S."/>
            <person name="Pore S.D."/>
            <person name="Arora P."/>
            <person name="Kapse N.G."/>
            <person name="Dhakephalkar P.K."/>
            <person name="Rahalkar M.C."/>
        </authorList>
    </citation>
    <scope>NUCLEOTIDE SEQUENCE [LARGE SCALE GENOMIC DNA]</scope>
    <source>
        <strain evidence="3">Sn10-6</strain>
    </source>
</reference>
<evidence type="ECO:0000313" key="3">
    <source>
        <dbReference type="Proteomes" id="UP000033684"/>
    </source>
</evidence>
<evidence type="ECO:0000256" key="1">
    <source>
        <dbReference type="SAM" id="SignalP"/>
    </source>
</evidence>
<keyword evidence="1" id="KW-0732">Signal</keyword>
<feature type="signal peptide" evidence="1">
    <location>
        <begin position="1"/>
        <end position="25"/>
    </location>
</feature>
<dbReference type="EMBL" id="LAJX01000117">
    <property type="protein sequence ID" value="KJV06334.1"/>
    <property type="molecule type" value="Genomic_DNA"/>
</dbReference>
<protein>
    <submittedName>
        <fullName evidence="2">Uncharacterized protein</fullName>
    </submittedName>
</protein>
<comment type="caution">
    <text evidence="2">The sequence shown here is derived from an EMBL/GenBank/DDBJ whole genome shotgun (WGS) entry which is preliminary data.</text>
</comment>
<keyword evidence="3" id="KW-1185">Reference proteome</keyword>
<feature type="chain" id="PRO_5002462422" evidence="1">
    <location>
        <begin position="26"/>
        <end position="146"/>
    </location>
</feature>
<dbReference type="OrthoDB" id="5567886at2"/>
<gene>
    <name evidence="2" type="ORF">VZ94_11890</name>
</gene>
<dbReference type="AlphaFoldDB" id="A0A0F3IL93"/>